<dbReference type="PANTHER" id="PTHR43095">
    <property type="entry name" value="SUGAR KINASE"/>
    <property type="match status" value="1"/>
</dbReference>
<dbReference type="STRING" id="340099.Teth39_0600"/>
<evidence type="ECO:0000313" key="8">
    <source>
        <dbReference type="Proteomes" id="UP000002156"/>
    </source>
</evidence>
<dbReference type="HOGENOM" id="CLU_009281_3_2_9"/>
<evidence type="ECO:0000259" key="6">
    <source>
        <dbReference type="Pfam" id="PF02782"/>
    </source>
</evidence>
<dbReference type="GO" id="GO:0016301">
    <property type="term" value="F:kinase activity"/>
    <property type="evidence" value="ECO:0007669"/>
    <property type="project" value="UniProtKB-KW"/>
</dbReference>
<keyword evidence="3 4" id="KW-0418">Kinase</keyword>
<protein>
    <submittedName>
        <fullName evidence="7">Carbohydrate kinase, FGGY</fullName>
    </submittedName>
</protein>
<dbReference type="PROSITE" id="PS00933">
    <property type="entry name" value="FGGY_KINASES_1"/>
    <property type="match status" value="1"/>
</dbReference>
<evidence type="ECO:0000256" key="1">
    <source>
        <dbReference type="ARBA" id="ARBA00009156"/>
    </source>
</evidence>
<dbReference type="PANTHER" id="PTHR43095:SF2">
    <property type="entry name" value="GLUCONOKINASE"/>
    <property type="match status" value="1"/>
</dbReference>
<keyword evidence="2 4" id="KW-0808">Transferase</keyword>
<comment type="similarity">
    <text evidence="1 4">Belongs to the FGGY kinase family.</text>
</comment>
<dbReference type="InterPro" id="IPR043129">
    <property type="entry name" value="ATPase_NBD"/>
</dbReference>
<feature type="domain" description="Carbohydrate kinase FGGY C-terminal" evidence="6">
    <location>
        <begin position="256"/>
        <end position="450"/>
    </location>
</feature>
<organism evidence="7 8">
    <name type="scientific">Thermoanaerobacter pseudethanolicus (strain ATCC 33223 / 39E)</name>
    <name type="common">Clostridium thermohydrosulfuricum</name>
    <dbReference type="NCBI Taxonomy" id="340099"/>
    <lineage>
        <taxon>Bacteria</taxon>
        <taxon>Bacillati</taxon>
        <taxon>Bacillota</taxon>
        <taxon>Clostridia</taxon>
        <taxon>Thermoanaerobacterales</taxon>
        <taxon>Thermoanaerobacteraceae</taxon>
        <taxon>Thermoanaerobacter</taxon>
    </lineage>
</organism>
<dbReference type="Pfam" id="PF00370">
    <property type="entry name" value="FGGY_N"/>
    <property type="match status" value="1"/>
</dbReference>
<dbReference type="InterPro" id="IPR050406">
    <property type="entry name" value="FGGY_Carb_Kinase"/>
</dbReference>
<dbReference type="InterPro" id="IPR000577">
    <property type="entry name" value="Carb_kinase_FGGY"/>
</dbReference>
<dbReference type="Pfam" id="PF02782">
    <property type="entry name" value="FGGY_C"/>
    <property type="match status" value="1"/>
</dbReference>
<dbReference type="Proteomes" id="UP000002156">
    <property type="component" value="Chromosome"/>
</dbReference>
<evidence type="ECO:0000313" key="7">
    <source>
        <dbReference type="EMBL" id="ABY94264.1"/>
    </source>
</evidence>
<evidence type="ECO:0000256" key="4">
    <source>
        <dbReference type="RuleBase" id="RU003733"/>
    </source>
</evidence>
<name>B0K7L5_THEP3</name>
<dbReference type="AlphaFoldDB" id="B0K7L5"/>
<dbReference type="eggNOG" id="COG1070">
    <property type="taxonomic scope" value="Bacteria"/>
</dbReference>
<dbReference type="PROSITE" id="PS00445">
    <property type="entry name" value="FGGY_KINASES_2"/>
    <property type="match status" value="1"/>
</dbReference>
<gene>
    <name evidence="7" type="ordered locus">Teth39_0600</name>
</gene>
<dbReference type="GO" id="GO:0016773">
    <property type="term" value="F:phosphotransferase activity, alcohol group as acceptor"/>
    <property type="evidence" value="ECO:0007669"/>
    <property type="project" value="InterPro"/>
</dbReference>
<reference evidence="8" key="1">
    <citation type="submission" date="2008-01" db="EMBL/GenBank/DDBJ databases">
        <title>Complete sequence of Thermoanaerobacter pseudethanolicus 39E.</title>
        <authorList>
            <person name="Copeland A."/>
            <person name="Lucas S."/>
            <person name="Lapidus A."/>
            <person name="Barry K."/>
            <person name="Glavina del Rio T."/>
            <person name="Dalin E."/>
            <person name="Tice H."/>
            <person name="Pitluck S."/>
            <person name="Bruce D."/>
            <person name="Goodwin L."/>
            <person name="Saunders E."/>
            <person name="Brettin T."/>
            <person name="Detter J.C."/>
            <person name="Han C."/>
            <person name="Schmutz J."/>
            <person name="Larimer F."/>
            <person name="Land M."/>
            <person name="Hauser L."/>
            <person name="Kyrpides N."/>
            <person name="Lykidis A."/>
            <person name="Hemme C."/>
            <person name="Fields M.W."/>
            <person name="He Z."/>
            <person name="Zhou J."/>
            <person name="Richardson P."/>
        </authorList>
    </citation>
    <scope>NUCLEOTIDE SEQUENCE [LARGE SCALE GENOMIC DNA]</scope>
    <source>
        <strain evidence="8">ATCC 33223 / DSM 2355 / 39E</strain>
    </source>
</reference>
<dbReference type="CDD" id="cd07770">
    <property type="entry name" value="ASKHA_NBD_FGGY_GntK"/>
    <property type="match status" value="1"/>
</dbReference>
<dbReference type="SUPFAM" id="SSF53067">
    <property type="entry name" value="Actin-like ATPase domain"/>
    <property type="match status" value="2"/>
</dbReference>
<feature type="domain" description="Carbohydrate kinase FGGY N-terminal" evidence="5">
    <location>
        <begin position="3"/>
        <end position="247"/>
    </location>
</feature>
<accession>B0K7L5</accession>
<dbReference type="KEGG" id="tpd:Teth39_0600"/>
<dbReference type="GO" id="GO:0005975">
    <property type="term" value="P:carbohydrate metabolic process"/>
    <property type="evidence" value="ECO:0007669"/>
    <property type="project" value="InterPro"/>
</dbReference>
<dbReference type="EMBL" id="CP000924">
    <property type="protein sequence ID" value="ABY94264.1"/>
    <property type="molecule type" value="Genomic_DNA"/>
</dbReference>
<evidence type="ECO:0000259" key="5">
    <source>
        <dbReference type="Pfam" id="PF00370"/>
    </source>
</evidence>
<evidence type="ECO:0000256" key="2">
    <source>
        <dbReference type="ARBA" id="ARBA00022679"/>
    </source>
</evidence>
<dbReference type="InterPro" id="IPR018483">
    <property type="entry name" value="Carb_kinase_FGGY_CS"/>
</dbReference>
<dbReference type="Gene3D" id="3.30.420.40">
    <property type="match status" value="2"/>
</dbReference>
<keyword evidence="8" id="KW-1185">Reference proteome</keyword>
<dbReference type="RefSeq" id="WP_009052745.1">
    <property type="nucleotide sequence ID" value="NC_010321.1"/>
</dbReference>
<dbReference type="InterPro" id="IPR018485">
    <property type="entry name" value="FGGY_C"/>
</dbReference>
<sequence length="506" mass="56657">MEYLIGVDIGTTATKAIAFNREGVIISKKSVEYPIYHPKPTWSEQDPEEIFHAVLISIKDVVEENNAMGNKLEGISFSAAMHSLIAVDPEGKPLTNCIIWADTRSEEYAKKMKESKVAHSIYLKTGTPIHPMSPLCKLLWMKENNSEIFNKAYKFISIKEYVFYKLFSIYIVDYSIASATGLFDTYKLKWDDEALNLIGISPDRLSIPVSTTHTVRGLKDGYAKFLNIPKSTPFIIGASDGCLSNLGTNAVKPGVAAVTIGTSGAIRVISNKPVSDPGERIFSYILTENHYVVGGPINNGGIVLRWFRDNFYPLEVENAKKENIDFYDILTQKVDSIPVGASGLIFLPYLLGERAPHWDANARGVFFGVNITHTREHFLRALMEGVIFGIYSVGKVLEQITGNIEKIYATGGFVRSSLWVKILADVFNKKVLVAESYESSCLGAVVLGMKSLGLISSIEDVEKMVPISQTIYPDKNHHYTYTRLFEIYERLYDQLKNEFIRIINLQ</sequence>
<evidence type="ECO:0000256" key="3">
    <source>
        <dbReference type="ARBA" id="ARBA00022777"/>
    </source>
</evidence>
<dbReference type="InterPro" id="IPR018484">
    <property type="entry name" value="FGGY_N"/>
</dbReference>
<proteinExistence type="inferred from homology"/>
<dbReference type="PIRSF" id="PIRSF000538">
    <property type="entry name" value="GlpK"/>
    <property type="match status" value="1"/>
</dbReference>